<dbReference type="SUPFAM" id="SSF53328">
    <property type="entry name" value="Formyltransferase"/>
    <property type="match status" value="1"/>
</dbReference>
<dbReference type="HOGENOM" id="CLU_1478005_0_0_7"/>
<accession>W4LHG6</accession>
<proteinExistence type="predicted"/>
<dbReference type="Gene3D" id="3.40.50.170">
    <property type="entry name" value="Formyl transferase, N-terminal domain"/>
    <property type="match status" value="1"/>
</dbReference>
<dbReference type="EMBL" id="AZHW01000668">
    <property type="protein sequence ID" value="ETW97422.1"/>
    <property type="molecule type" value="Genomic_DNA"/>
</dbReference>
<gene>
    <name evidence="1" type="ORF">ETSY1_22685</name>
</gene>
<comment type="caution">
    <text evidence="1">The sequence shown here is derived from an EMBL/GenBank/DDBJ whole genome shotgun (WGS) entry which is preliminary data.</text>
</comment>
<dbReference type="Proteomes" id="UP000019141">
    <property type="component" value="Unassembled WGS sequence"/>
</dbReference>
<name>W4LHG6_ENTF1</name>
<protein>
    <recommendedName>
        <fullName evidence="3">Formyl transferase N-terminal domain-containing protein</fullName>
    </recommendedName>
</protein>
<reference evidence="1 2" key="1">
    <citation type="journal article" date="2014" name="Nature">
        <title>An environmental bacterial taxon with a large and distinct metabolic repertoire.</title>
        <authorList>
            <person name="Wilson M.C."/>
            <person name="Mori T."/>
            <person name="Ruckert C."/>
            <person name="Uria A.R."/>
            <person name="Helf M.J."/>
            <person name="Takada K."/>
            <person name="Gernert C."/>
            <person name="Steffens U.A."/>
            <person name="Heycke N."/>
            <person name="Schmitt S."/>
            <person name="Rinke C."/>
            <person name="Helfrich E.J."/>
            <person name="Brachmann A.O."/>
            <person name="Gurgui C."/>
            <person name="Wakimoto T."/>
            <person name="Kracht M."/>
            <person name="Crusemann M."/>
            <person name="Hentschel U."/>
            <person name="Abe I."/>
            <person name="Matsunaga S."/>
            <person name="Kalinowski J."/>
            <person name="Takeyama H."/>
            <person name="Piel J."/>
        </authorList>
    </citation>
    <scope>NUCLEOTIDE SEQUENCE [LARGE SCALE GENOMIC DNA]</scope>
    <source>
        <strain evidence="2">TSY1</strain>
    </source>
</reference>
<organism evidence="1 2">
    <name type="scientific">Entotheonella factor</name>
    <dbReference type="NCBI Taxonomy" id="1429438"/>
    <lineage>
        <taxon>Bacteria</taxon>
        <taxon>Pseudomonadati</taxon>
        <taxon>Nitrospinota/Tectimicrobiota group</taxon>
        <taxon>Candidatus Tectimicrobiota</taxon>
        <taxon>Candidatus Entotheonellia</taxon>
        <taxon>Candidatus Entotheonellales</taxon>
        <taxon>Candidatus Entotheonellaceae</taxon>
        <taxon>Candidatus Entotheonella</taxon>
    </lineage>
</organism>
<dbReference type="InterPro" id="IPR036477">
    <property type="entry name" value="Formyl_transf_N_sf"/>
</dbReference>
<evidence type="ECO:0000313" key="1">
    <source>
        <dbReference type="EMBL" id="ETW97422.1"/>
    </source>
</evidence>
<feature type="non-terminal residue" evidence="1">
    <location>
        <position position="183"/>
    </location>
</feature>
<dbReference type="AlphaFoldDB" id="W4LHG6"/>
<evidence type="ECO:0008006" key="3">
    <source>
        <dbReference type="Google" id="ProtNLM"/>
    </source>
</evidence>
<keyword evidence="2" id="KW-1185">Reference proteome</keyword>
<evidence type="ECO:0000313" key="2">
    <source>
        <dbReference type="Proteomes" id="UP000019141"/>
    </source>
</evidence>
<sequence>MAINHKAKLKFGIMCNGYEFPAWEAQCIQQLISSGYAEPVLLIRDVTEQKQEPVFKKLFRSSCLAELFDLWWIRKRVKTLKKVSMLDTLKEVETIDCKIILKGKFSQYFTDQDLAIIKSFQLDFIIRFGFNIIRGEILQAARYGVWSYHHDDERVYRGTPPCFWEIFHQDAKTGTILQRLTDR</sequence>